<dbReference type="Pfam" id="PF25828">
    <property type="entry name" value="CC_Cfap43"/>
    <property type="match status" value="1"/>
</dbReference>
<keyword evidence="7" id="KW-0206">Cytoskeleton</keyword>
<dbReference type="PANTHER" id="PTHR14885">
    <property type="entry name" value="CILIA- AND FLAGELLA-ASSOCIATED PROTEIN 43-RELATED"/>
    <property type="match status" value="1"/>
</dbReference>
<name>A0ABD2CFB9_VESMC</name>
<protein>
    <submittedName>
        <fullName evidence="10">Cilia- and flagella-associated protein 43-like</fullName>
    </submittedName>
</protein>
<keyword evidence="5" id="KW-0677">Repeat</keyword>
<evidence type="ECO:0000256" key="3">
    <source>
        <dbReference type="ARBA" id="ARBA00022490"/>
    </source>
</evidence>
<dbReference type="InterPro" id="IPR011047">
    <property type="entry name" value="Quinoprotein_ADH-like_sf"/>
</dbReference>
<evidence type="ECO:0000256" key="6">
    <source>
        <dbReference type="ARBA" id="ARBA00023054"/>
    </source>
</evidence>
<organism evidence="10 11">
    <name type="scientific">Vespula maculifrons</name>
    <name type="common">Eastern yellow jacket</name>
    <name type="synonym">Wasp</name>
    <dbReference type="NCBI Taxonomy" id="7453"/>
    <lineage>
        <taxon>Eukaryota</taxon>
        <taxon>Metazoa</taxon>
        <taxon>Ecdysozoa</taxon>
        <taxon>Arthropoda</taxon>
        <taxon>Hexapoda</taxon>
        <taxon>Insecta</taxon>
        <taxon>Pterygota</taxon>
        <taxon>Neoptera</taxon>
        <taxon>Endopterygota</taxon>
        <taxon>Hymenoptera</taxon>
        <taxon>Apocrita</taxon>
        <taxon>Aculeata</taxon>
        <taxon>Vespoidea</taxon>
        <taxon>Vespidae</taxon>
        <taxon>Vespinae</taxon>
        <taxon>Vespula</taxon>
    </lineage>
</organism>
<proteinExistence type="predicted"/>
<dbReference type="Proteomes" id="UP001607303">
    <property type="component" value="Unassembled WGS sequence"/>
</dbReference>
<keyword evidence="4" id="KW-0853">WD repeat</keyword>
<feature type="coiled-coil region" evidence="9">
    <location>
        <begin position="1506"/>
        <end position="1554"/>
    </location>
</feature>
<dbReference type="GO" id="GO:0005929">
    <property type="term" value="C:cilium"/>
    <property type="evidence" value="ECO:0007669"/>
    <property type="project" value="UniProtKB-SubCell"/>
</dbReference>
<comment type="subcellular location">
    <subcellularLocation>
        <location evidence="1">Cell projection</location>
        <location evidence="1">Cilium</location>
    </subcellularLocation>
    <subcellularLocation>
        <location evidence="2">Cytoplasm</location>
        <location evidence="2">Cytoskeleton</location>
    </subcellularLocation>
</comment>
<evidence type="ECO:0000256" key="7">
    <source>
        <dbReference type="ARBA" id="ARBA00023212"/>
    </source>
</evidence>
<evidence type="ECO:0000313" key="11">
    <source>
        <dbReference type="Proteomes" id="UP001607303"/>
    </source>
</evidence>
<evidence type="ECO:0000256" key="8">
    <source>
        <dbReference type="ARBA" id="ARBA00023273"/>
    </source>
</evidence>
<dbReference type="EMBL" id="JAYRBN010000054">
    <property type="protein sequence ID" value="KAL2743769.1"/>
    <property type="molecule type" value="Genomic_DNA"/>
</dbReference>
<dbReference type="Gene3D" id="2.130.10.10">
    <property type="entry name" value="YVTN repeat-like/Quinoprotein amine dehydrogenase"/>
    <property type="match status" value="1"/>
</dbReference>
<evidence type="ECO:0000313" key="10">
    <source>
        <dbReference type="EMBL" id="KAL2743769.1"/>
    </source>
</evidence>
<evidence type="ECO:0000256" key="1">
    <source>
        <dbReference type="ARBA" id="ARBA00004138"/>
    </source>
</evidence>
<evidence type="ECO:0000256" key="4">
    <source>
        <dbReference type="ARBA" id="ARBA00022574"/>
    </source>
</evidence>
<feature type="coiled-coil region" evidence="9">
    <location>
        <begin position="1104"/>
        <end position="1131"/>
    </location>
</feature>
<dbReference type="InterPro" id="IPR015943">
    <property type="entry name" value="WD40/YVTN_repeat-like_dom_sf"/>
</dbReference>
<evidence type="ECO:0000256" key="5">
    <source>
        <dbReference type="ARBA" id="ARBA00022737"/>
    </source>
</evidence>
<keyword evidence="8" id="KW-0966">Cell projection</keyword>
<keyword evidence="3" id="KW-0963">Cytoplasm</keyword>
<accession>A0ABD2CFB9</accession>
<evidence type="ECO:0000256" key="9">
    <source>
        <dbReference type="SAM" id="Coils"/>
    </source>
</evidence>
<reference evidence="10 11" key="1">
    <citation type="journal article" date="2024" name="Ann. Entomol. Soc. Am.">
        <title>Genomic analyses of the southern and eastern yellowjacket wasps (Hymenoptera: Vespidae) reveal evolutionary signatures of social life.</title>
        <authorList>
            <person name="Catto M.A."/>
            <person name="Caine P.B."/>
            <person name="Orr S.E."/>
            <person name="Hunt B.G."/>
            <person name="Goodisman M.A.D."/>
        </authorList>
    </citation>
    <scope>NUCLEOTIDE SEQUENCE [LARGE SCALE GENOMIC DNA]</scope>
    <source>
        <strain evidence="10">232</strain>
        <tissue evidence="10">Head and thorax</tissue>
    </source>
</reference>
<sequence>MTGEDVSKQPMYEELEYEDAIDATSSENYLLQSNTLFLWVKFGEIRDFVFVGKDILATASGLHVRFINVNTREKRIELFDDQTRGTGISNLSGHTTVPVFSVADKQSNPTIRIFTYPRIHKISSCTSTEETNGYLSCTFAGTDYFIALTSFPNFQLVVWLWQTGDKVFVRNTKLEDFIQTIACSPFSPHAIAQFARTTGKLAVYRMCVCSKIVTLYPIEIKSLKNKLTSVCWTNDGNLLLCDEFSKVYSISADGSNRNVLIERDSNSQTTHDDRYPFAVAFKNGLFLVNTRISEIAFYRKSFVRDLKESWQKVWSLNNNKCELPIRAKAHNQRDSLFLHDETGRITEITMLNDDYVPRFEIIYMDGIKYKEIVTIGSQFSYLVAIDQFDYLNIINSSTGQVEKKLALKLHGQVVCVKTHPNLPIISTSSITGNCLFIDVSTNKPKILTCFHLDKISLDRMKFSSEGKFMGIANSTVGRIFVIGKNINNGDLSFVGLLTTKIQIIDFLIYDRNDDVIKILILLMTRTNVMTGNKLILYVCKVKENIEEKIECIIDLLNHFKSLQYGPRRNVDIIGVPYLSKQLHRMEIKNDFNDLVLTEALPTMHELKNIEVYVDSDRIITFGYDGLIVIRDNKNIRRILAIFMAHHRNECGIRSATTINETIVSLGKNGDLIASKLCRHYLETISIEADSRFLNSFNVVFEINNKLYNEGRETYLENVQKIQWEQEMREGTSARRTILLELNKLKNKIKLLLDSNEKETIHARLPISSYDLDMEYRKYKIERARLEREELKKFYDEEIEARNTACQYLRKTFWDGEHVNACQLRSIFNDVIVKNYPLSIVNVDIDDFRMSEGYSMEILDIISRLEEYQSSESTVSDNENANKVTVERNMRHELNTIDRFYESANSDERFLLSGTSTHKWIKNETIKLTHQLKQSLNDLDKISVIRNREYLLMNHFNERFDEMRLLKEREVEAAKKHEERLKRCASEINMMFEKKCAIEPSIIPIWHHSEIPDYAITIENNELSDIPHVHLQNESIDEEKENFEESNLKFFSKDYDFYAEALEKMMDGVLELRWEDEIKKDIPKPTCLLENKPPFKFTSEDIKSIESYKIKMERMQSEREKYRSILETEMKETKDKITKSFMAFDEKLKNFETIKIAMDSSILQEKLVRLRELRRCHRICDESTKIARFKTEQVASITDKIHKLAQDCLLFETIINELKNRYESLVKRDKALEGKFRSEFGDLKQQKIEHLFRHYKKRPRIGNLACTSVTCLTELGKCVITNEKSEILPIECTNFLRNLQALDSIPDNVSSLIDDTHWKTMCKLRRSKIEIEMKVRCCVVELAEAEQTLAFYYRSKLTVQNELHQSKAELDKQEIEFSQYVEDREIQLVMKMRQVEVPIQGQGLDDFTDVVLISRREFLSMNEEIKKADEQKLKAIKKSVDLRRRISYQKCRHESLRYSLKYFQEESKSINEVKITKELQKYLRELPIAKNPWKEYKEIESNTRAMAERYEKLLDIERERLKKITKDIMYWRESNERLTNEIERIKLKNREFSFQTQNSPRKKDINFRRKKLAVVMKRTELVKNIKENYDELLTLHSRLESLRLRIYPTLRFNKSHLI</sequence>
<gene>
    <name evidence="10" type="ORF">V1477_008027</name>
</gene>
<dbReference type="SUPFAM" id="SSF50998">
    <property type="entry name" value="Quinoprotein alcohol dehydrogenase-like"/>
    <property type="match status" value="1"/>
</dbReference>
<dbReference type="PANTHER" id="PTHR14885:SF1">
    <property type="entry name" value="CILIA- AND FLAGELLA-ASSOCIATED PROTEIN 43"/>
    <property type="match status" value="1"/>
</dbReference>
<evidence type="ECO:0000256" key="2">
    <source>
        <dbReference type="ARBA" id="ARBA00004245"/>
    </source>
</evidence>
<keyword evidence="6 9" id="KW-0175">Coiled coil</keyword>
<dbReference type="GO" id="GO:0003341">
    <property type="term" value="P:cilium movement"/>
    <property type="evidence" value="ECO:0007669"/>
    <property type="project" value="UniProtKB-ARBA"/>
</dbReference>
<keyword evidence="11" id="KW-1185">Reference proteome</keyword>
<comment type="caution">
    <text evidence="10">The sequence shown here is derived from an EMBL/GenBank/DDBJ whole genome shotgun (WGS) entry which is preliminary data.</text>
</comment>
<dbReference type="GO" id="GO:0005856">
    <property type="term" value="C:cytoskeleton"/>
    <property type="evidence" value="ECO:0007669"/>
    <property type="project" value="UniProtKB-SubCell"/>
</dbReference>